<comment type="similarity">
    <text evidence="1">Belongs to the phD/YefM antitoxin family.</text>
</comment>
<dbReference type="Proteomes" id="UP000654401">
    <property type="component" value="Unassembled WGS sequence"/>
</dbReference>
<dbReference type="EMBL" id="JACNFK010000019">
    <property type="protein sequence ID" value="MBC8519248.1"/>
    <property type="molecule type" value="Genomic_DNA"/>
</dbReference>
<evidence type="ECO:0000313" key="2">
    <source>
        <dbReference type="EMBL" id="MBC8519248.1"/>
    </source>
</evidence>
<gene>
    <name evidence="2" type="ORF">H8D24_02415</name>
</gene>
<evidence type="ECO:0000256" key="1">
    <source>
        <dbReference type="ARBA" id="ARBA00009981"/>
    </source>
</evidence>
<comment type="caution">
    <text evidence="2">The sequence shown here is derived from an EMBL/GenBank/DDBJ whole genome shotgun (WGS) entry which is preliminary data.</text>
</comment>
<accession>A0A8J6NYQ3</accession>
<dbReference type="AlphaFoldDB" id="A0A8J6NYQ3"/>
<proteinExistence type="inferred from homology"/>
<name>A0A8J6NYQ3_9GAMM</name>
<dbReference type="InterPro" id="IPR036165">
    <property type="entry name" value="YefM-like_sf"/>
</dbReference>
<reference evidence="2 3" key="1">
    <citation type="submission" date="2020-08" db="EMBL/GenBank/DDBJ databases">
        <title>Bridging the membrane lipid divide: bacteria of the FCB group superphylum have the potential to synthesize archaeal ether lipids.</title>
        <authorList>
            <person name="Villanueva L."/>
            <person name="Von Meijenfeldt F.A.B."/>
            <person name="Westbye A.B."/>
            <person name="Yadav S."/>
            <person name="Hopmans E.C."/>
            <person name="Dutilh B.E."/>
            <person name="Sinninghe Damste J.S."/>
        </authorList>
    </citation>
    <scope>NUCLEOTIDE SEQUENCE [LARGE SCALE GENOMIC DNA]</scope>
    <source>
        <strain evidence="2">NIOZ-UU100</strain>
    </source>
</reference>
<evidence type="ECO:0000313" key="3">
    <source>
        <dbReference type="Proteomes" id="UP000654401"/>
    </source>
</evidence>
<sequence>MNTIAANDLKTRGVSALEEGLLVEPEVVITVRGKEQYVVMHLEQYRYLREMELEAALLEVRRDLENGDFVRETAEAHLARVAGE</sequence>
<dbReference type="SUPFAM" id="SSF143120">
    <property type="entry name" value="YefM-like"/>
    <property type="match status" value="1"/>
</dbReference>
<organism evidence="2 3">
    <name type="scientific">Candidatus Thiopontia autotrophica</name>
    <dbReference type="NCBI Taxonomy" id="2841688"/>
    <lineage>
        <taxon>Bacteria</taxon>
        <taxon>Pseudomonadati</taxon>
        <taxon>Pseudomonadota</taxon>
        <taxon>Gammaproteobacteria</taxon>
        <taxon>Candidatus Thiopontia</taxon>
    </lineage>
</organism>
<protein>
    <submittedName>
        <fullName evidence="2">Type II toxin-antitoxin system Phd/YefM family antitoxin</fullName>
    </submittedName>
</protein>